<dbReference type="Proteomes" id="UP000765509">
    <property type="component" value="Unassembled WGS sequence"/>
</dbReference>
<dbReference type="EMBL" id="AVOT02000104">
    <property type="protein sequence ID" value="MBW0461094.1"/>
    <property type="molecule type" value="Genomic_DNA"/>
</dbReference>
<sequence>MEKHNIWSPENMDMKAKTLFTIWVFKNKTDKNGNLSEFKAQLCVKGYHQKEGFDYLDVFSPTSKLASLRLLLTICCNKNLPIKKMDIKCTFLHGNPDKIIHIHKPEGYCDYPNNQDLLLKKYLYGLKQIPHCWHQALKSALPRIGL</sequence>
<evidence type="ECO:0000313" key="2">
    <source>
        <dbReference type="EMBL" id="MBW0461094.1"/>
    </source>
</evidence>
<organism evidence="2 3">
    <name type="scientific">Austropuccinia psidii MF-1</name>
    <dbReference type="NCBI Taxonomy" id="1389203"/>
    <lineage>
        <taxon>Eukaryota</taxon>
        <taxon>Fungi</taxon>
        <taxon>Dikarya</taxon>
        <taxon>Basidiomycota</taxon>
        <taxon>Pucciniomycotina</taxon>
        <taxon>Pucciniomycetes</taxon>
        <taxon>Pucciniales</taxon>
        <taxon>Sphaerophragmiaceae</taxon>
        <taxon>Austropuccinia</taxon>
    </lineage>
</organism>
<keyword evidence="3" id="KW-1185">Reference proteome</keyword>
<gene>
    <name evidence="2" type="ORF">O181_000809</name>
</gene>
<dbReference type="OrthoDB" id="430476at2759"/>
<dbReference type="Pfam" id="PF07727">
    <property type="entry name" value="RVT_2"/>
    <property type="match status" value="1"/>
</dbReference>
<name>A0A9Q3GB94_9BASI</name>
<feature type="domain" description="Reverse transcriptase Ty1/copia-type" evidence="1">
    <location>
        <begin position="12"/>
        <end position="141"/>
    </location>
</feature>
<proteinExistence type="predicted"/>
<reference evidence="2" key="1">
    <citation type="submission" date="2021-03" db="EMBL/GenBank/DDBJ databases">
        <title>Draft genome sequence of rust myrtle Austropuccinia psidii MF-1, a brazilian biotype.</title>
        <authorList>
            <person name="Quecine M.C."/>
            <person name="Pachon D.M.R."/>
            <person name="Bonatelli M.L."/>
            <person name="Correr F.H."/>
            <person name="Franceschini L.M."/>
            <person name="Leite T.F."/>
            <person name="Margarido G.R.A."/>
            <person name="Almeida C.A."/>
            <person name="Ferrarezi J.A."/>
            <person name="Labate C.A."/>
        </authorList>
    </citation>
    <scope>NUCLEOTIDE SEQUENCE</scope>
    <source>
        <strain evidence="2">MF-1</strain>
    </source>
</reference>
<protein>
    <recommendedName>
        <fullName evidence="1">Reverse transcriptase Ty1/copia-type domain-containing protein</fullName>
    </recommendedName>
</protein>
<accession>A0A9Q3GB94</accession>
<dbReference type="AlphaFoldDB" id="A0A9Q3GB94"/>
<evidence type="ECO:0000313" key="3">
    <source>
        <dbReference type="Proteomes" id="UP000765509"/>
    </source>
</evidence>
<dbReference type="InterPro" id="IPR013103">
    <property type="entry name" value="RVT_2"/>
</dbReference>
<comment type="caution">
    <text evidence="2">The sequence shown here is derived from an EMBL/GenBank/DDBJ whole genome shotgun (WGS) entry which is preliminary data.</text>
</comment>
<evidence type="ECO:0000259" key="1">
    <source>
        <dbReference type="Pfam" id="PF07727"/>
    </source>
</evidence>